<reference evidence="1" key="1">
    <citation type="submission" date="2019-04" db="EMBL/GenBank/DDBJ databases">
        <authorList>
            <person name="Melise S."/>
            <person name="Noan J."/>
            <person name="Okalmin O."/>
        </authorList>
    </citation>
    <scope>NUCLEOTIDE SEQUENCE</scope>
    <source>
        <strain evidence="1">FN9</strain>
    </source>
</reference>
<dbReference type="PANTHER" id="PTHR43798">
    <property type="entry name" value="MONOACYLGLYCEROL LIPASE"/>
    <property type="match status" value="1"/>
</dbReference>
<dbReference type="AlphaFoldDB" id="A0A2H3GYK7"/>
<dbReference type="GO" id="GO:0016020">
    <property type="term" value="C:membrane"/>
    <property type="evidence" value="ECO:0007669"/>
    <property type="project" value="TreeGrafter"/>
</dbReference>
<accession>A0A2H3GYK7</accession>
<dbReference type="InterPro" id="IPR050266">
    <property type="entry name" value="AB_hydrolase_sf"/>
</dbReference>
<sequence>MTETTIFYKSHNPGGESILLIHGGFSDGSEWDGVWPLLAEHNYHLLLPDMPSHGNSVDIHPFEIDDTVLRLAALIKAEARGGLAHVVGISIGGHIAAALASQHPSCVLSLIVSGFNIFTPNLFTPVLPLFVYGVQRGSGFARQPFAEWDRFCRGLGSLALTQDVFNILISSRELQTIECRTLVVAATRPGVSADNIDHSRRLFETVVAGNGSQVVQHRGMRHPWNEEEPKVFADMVKRWIITQELPDGFEVIP</sequence>
<dbReference type="Gene3D" id="3.40.50.1820">
    <property type="entry name" value="alpha/beta hydrolase"/>
    <property type="match status" value="1"/>
</dbReference>
<protein>
    <submittedName>
        <fullName evidence="1">Uncharacterized protein</fullName>
    </submittedName>
</protein>
<proteinExistence type="predicted"/>
<dbReference type="GO" id="GO:0047372">
    <property type="term" value="F:monoacylglycerol lipase activity"/>
    <property type="evidence" value="ECO:0007669"/>
    <property type="project" value="TreeGrafter"/>
</dbReference>
<dbReference type="InterPro" id="IPR000073">
    <property type="entry name" value="AB_hydrolase_1"/>
</dbReference>
<dbReference type="EMBL" id="CAAKMV010000152">
    <property type="protein sequence ID" value="VIO61229.1"/>
    <property type="molecule type" value="Genomic_DNA"/>
</dbReference>
<dbReference type="PRINTS" id="PR00111">
    <property type="entry name" value="ABHYDROLASE"/>
</dbReference>
<evidence type="ECO:0000313" key="1">
    <source>
        <dbReference type="EMBL" id="VIO61229.1"/>
    </source>
</evidence>
<dbReference type="PANTHER" id="PTHR43798:SF5">
    <property type="entry name" value="MONOACYLGLYCEROL LIPASE ABHD6"/>
    <property type="match status" value="1"/>
</dbReference>
<dbReference type="SUPFAM" id="SSF53474">
    <property type="entry name" value="alpha/beta-Hydrolases"/>
    <property type="match status" value="1"/>
</dbReference>
<name>A0A2H3GYK7_GIBZA</name>
<dbReference type="Pfam" id="PF12697">
    <property type="entry name" value="Abhydrolase_6"/>
    <property type="match status" value="1"/>
</dbReference>
<organism evidence="1">
    <name type="scientific">Gibberella zeae</name>
    <name type="common">Wheat head blight fungus</name>
    <name type="synonym">Fusarium graminearum</name>
    <dbReference type="NCBI Taxonomy" id="5518"/>
    <lineage>
        <taxon>Eukaryota</taxon>
        <taxon>Fungi</taxon>
        <taxon>Dikarya</taxon>
        <taxon>Ascomycota</taxon>
        <taxon>Pezizomycotina</taxon>
        <taxon>Sordariomycetes</taxon>
        <taxon>Hypocreomycetidae</taxon>
        <taxon>Hypocreales</taxon>
        <taxon>Nectriaceae</taxon>
        <taxon>Fusarium</taxon>
    </lineage>
</organism>
<dbReference type="InterPro" id="IPR029058">
    <property type="entry name" value="AB_hydrolase_fold"/>
</dbReference>
<gene>
    <name evidence="1" type="ORF">FUG_LOCUS431361</name>
</gene>
<dbReference type="GO" id="GO:0046464">
    <property type="term" value="P:acylglycerol catabolic process"/>
    <property type="evidence" value="ECO:0007669"/>
    <property type="project" value="TreeGrafter"/>
</dbReference>